<dbReference type="InterPro" id="IPR029396">
    <property type="entry name" value="TIP39"/>
</dbReference>
<proteinExistence type="inferred from homology"/>
<evidence type="ECO:0000313" key="10">
    <source>
        <dbReference type="RefSeq" id="XP_025052342.1"/>
    </source>
</evidence>
<dbReference type="AlphaFoldDB" id="A0A3Q0FYJ7"/>
<keyword evidence="7" id="KW-0527">Neuropeptide</keyword>
<protein>
    <recommendedName>
        <fullName evidence="3">Tuberoinfundibular peptide of 39 residues</fullName>
    </recommendedName>
    <alternativeName>
        <fullName evidence="8">Parathyroid hormone 2</fullName>
    </alternativeName>
</protein>
<evidence type="ECO:0000256" key="1">
    <source>
        <dbReference type="ARBA" id="ARBA00004613"/>
    </source>
</evidence>
<comment type="similarity">
    <text evidence="2">Belongs to the parathyroid hormone family.</text>
</comment>
<dbReference type="STRING" id="38654.A0A3Q0FYJ7"/>
<dbReference type="Pfam" id="PF14980">
    <property type="entry name" value="TIP39"/>
    <property type="match status" value="1"/>
</dbReference>
<dbReference type="PANTHER" id="PTHR28585:SF1">
    <property type="entry name" value="TUBEROINFUNDIBULAR PEPTIDE OF 39 RESIDUES"/>
    <property type="match status" value="1"/>
</dbReference>
<dbReference type="GO" id="GO:0005576">
    <property type="term" value="C:extracellular region"/>
    <property type="evidence" value="ECO:0007669"/>
    <property type="project" value="UniProtKB-SubCell"/>
</dbReference>
<sequence>MCGALMLHVPSGPAMEPAGKGLVCVTTLLGCCLLLCSGVLLPPLPDPDSLPRLWKQDDTPVGTNIQPLPSALALLLPPIPLRGWSLQALLPSMRSPWEEEGQSRKSRLWNRPRQGVSPWRGVPAPGEGGKRSIVVADDAAFREKSKLLTAMERQKWLNAYMQKLLVVNQD</sequence>
<evidence type="ECO:0000256" key="8">
    <source>
        <dbReference type="ARBA" id="ARBA00030147"/>
    </source>
</evidence>
<dbReference type="PANTHER" id="PTHR28585">
    <property type="entry name" value="TUBEROINFUNDIBULAR PEPTIDE OF 39 RESIDUES"/>
    <property type="match status" value="1"/>
</dbReference>
<evidence type="ECO:0000256" key="4">
    <source>
        <dbReference type="ARBA" id="ARBA00022525"/>
    </source>
</evidence>
<evidence type="ECO:0000256" key="7">
    <source>
        <dbReference type="ARBA" id="ARBA00023320"/>
    </source>
</evidence>
<name>A0A3Q0FYJ7_ALLSI</name>
<keyword evidence="6" id="KW-0732">Signal</keyword>
<keyword evidence="5" id="KW-0165">Cleavage on pair of basic residues</keyword>
<evidence type="ECO:0000256" key="2">
    <source>
        <dbReference type="ARBA" id="ARBA00006307"/>
    </source>
</evidence>
<evidence type="ECO:0000256" key="5">
    <source>
        <dbReference type="ARBA" id="ARBA00022685"/>
    </source>
</evidence>
<dbReference type="Proteomes" id="UP000189705">
    <property type="component" value="Unplaced"/>
</dbReference>
<dbReference type="CTD" id="113091"/>
<organism evidence="9 10">
    <name type="scientific">Alligator sinensis</name>
    <name type="common">Chinese alligator</name>
    <dbReference type="NCBI Taxonomy" id="38654"/>
    <lineage>
        <taxon>Eukaryota</taxon>
        <taxon>Metazoa</taxon>
        <taxon>Chordata</taxon>
        <taxon>Craniata</taxon>
        <taxon>Vertebrata</taxon>
        <taxon>Euteleostomi</taxon>
        <taxon>Archelosauria</taxon>
        <taxon>Archosauria</taxon>
        <taxon>Crocodylia</taxon>
        <taxon>Alligatoridae</taxon>
        <taxon>Alligatorinae</taxon>
        <taxon>Alligator</taxon>
    </lineage>
</organism>
<evidence type="ECO:0000256" key="3">
    <source>
        <dbReference type="ARBA" id="ARBA00021831"/>
    </source>
</evidence>
<accession>A0A3Q0FYJ7</accession>
<keyword evidence="9" id="KW-1185">Reference proteome</keyword>
<evidence type="ECO:0000256" key="6">
    <source>
        <dbReference type="ARBA" id="ARBA00022729"/>
    </source>
</evidence>
<dbReference type="InParanoid" id="A0A3Q0FYJ7"/>
<dbReference type="GO" id="GO:0007218">
    <property type="term" value="P:neuropeptide signaling pathway"/>
    <property type="evidence" value="ECO:0007669"/>
    <property type="project" value="UniProtKB-KW"/>
</dbReference>
<dbReference type="KEGG" id="asn:112547868"/>
<evidence type="ECO:0000313" key="9">
    <source>
        <dbReference type="Proteomes" id="UP000189705"/>
    </source>
</evidence>
<dbReference type="GeneID" id="112547868"/>
<dbReference type="RefSeq" id="XP_025052342.1">
    <property type="nucleotide sequence ID" value="XM_025196557.1"/>
</dbReference>
<gene>
    <name evidence="10" type="primary">PTH2</name>
</gene>
<comment type="subcellular location">
    <subcellularLocation>
        <location evidence="1">Secreted</location>
    </subcellularLocation>
</comment>
<reference evidence="10" key="1">
    <citation type="submission" date="2025-08" db="UniProtKB">
        <authorList>
            <consortium name="RefSeq"/>
        </authorList>
    </citation>
    <scope>IDENTIFICATION</scope>
</reference>
<keyword evidence="4" id="KW-0964">Secreted</keyword>